<name>A0ABR3YYA6_9PEZI</name>
<feature type="compositionally biased region" description="Polar residues" evidence="1">
    <location>
        <begin position="282"/>
        <end position="302"/>
    </location>
</feature>
<evidence type="ECO:0000256" key="1">
    <source>
        <dbReference type="SAM" id="MobiDB-lite"/>
    </source>
</evidence>
<dbReference type="InterPro" id="IPR007567">
    <property type="entry name" value="Mid2_dom"/>
</dbReference>
<feature type="compositionally biased region" description="Polar residues" evidence="1">
    <location>
        <begin position="163"/>
        <end position="173"/>
    </location>
</feature>
<feature type="compositionally biased region" description="Low complexity" evidence="1">
    <location>
        <begin position="174"/>
        <end position="202"/>
    </location>
</feature>
<evidence type="ECO:0000256" key="3">
    <source>
        <dbReference type="SAM" id="SignalP"/>
    </source>
</evidence>
<evidence type="ECO:0000313" key="6">
    <source>
        <dbReference type="Proteomes" id="UP001583186"/>
    </source>
</evidence>
<evidence type="ECO:0000259" key="4">
    <source>
        <dbReference type="Pfam" id="PF04478"/>
    </source>
</evidence>
<feature type="region of interest" description="Disordered" evidence="1">
    <location>
        <begin position="43"/>
        <end position="202"/>
    </location>
</feature>
<dbReference type="Proteomes" id="UP001583186">
    <property type="component" value="Unassembled WGS sequence"/>
</dbReference>
<dbReference type="EMBL" id="JAWCUI010000041">
    <property type="protein sequence ID" value="KAL1892887.1"/>
    <property type="molecule type" value="Genomic_DNA"/>
</dbReference>
<feature type="transmembrane region" description="Helical" evidence="2">
    <location>
        <begin position="208"/>
        <end position="230"/>
    </location>
</feature>
<dbReference type="Pfam" id="PF04478">
    <property type="entry name" value="Mid2"/>
    <property type="match status" value="1"/>
</dbReference>
<sequence length="302" mass="31021">MYSQRLMQLLFVALSLMIAAHALRLDENFFRFAEQAHANNQIERRASAASSGGANPTGDAASSSPPSAQASSTPDKTSTTPTPTPTPSETSPTSTPSPTDNTSTPPTTSSTPTTSKDSKPTTSSNNTPTDKTTTTSPTDKTTTTSPTDKTTTKTTQPISTSTFVTTYTESDGSTTAVTTKTTVTPTGSLSSSEGGSKTSGMSTSTRNIIIGVVVGVGGAIILVVIGLVALRIHKRKQAARDGGNGFNDYDPNYGNAPVGALEKTEGGNNTGAVAAGVPGRSPFQSTLESYHTPTQVNTASNF</sequence>
<feature type="compositionally biased region" description="Low complexity" evidence="1">
    <location>
        <begin position="47"/>
        <end position="162"/>
    </location>
</feature>
<feature type="domain" description="Mid2" evidence="4">
    <location>
        <begin position="171"/>
        <end position="228"/>
    </location>
</feature>
<proteinExistence type="predicted"/>
<evidence type="ECO:0000256" key="2">
    <source>
        <dbReference type="SAM" id="Phobius"/>
    </source>
</evidence>
<keyword evidence="2" id="KW-0812">Transmembrane</keyword>
<gene>
    <name evidence="5" type="ORF">Sste5346_006780</name>
</gene>
<keyword evidence="6" id="KW-1185">Reference proteome</keyword>
<evidence type="ECO:0000313" key="5">
    <source>
        <dbReference type="EMBL" id="KAL1892887.1"/>
    </source>
</evidence>
<keyword evidence="2" id="KW-0472">Membrane</keyword>
<keyword evidence="2" id="KW-1133">Transmembrane helix</keyword>
<keyword evidence="3" id="KW-0732">Signal</keyword>
<reference evidence="5 6" key="1">
    <citation type="journal article" date="2024" name="IMA Fungus">
        <title>IMA Genome - F19 : A genome assembly and annotation guide to empower mycologists, including annotated draft genome sequences of Ceratocystis pirilliformis, Diaporthe australafricana, Fusarium ophioides, Paecilomyces lecythidis, and Sporothrix stenoceras.</title>
        <authorList>
            <person name="Aylward J."/>
            <person name="Wilson A.M."/>
            <person name="Visagie C.M."/>
            <person name="Spraker J."/>
            <person name="Barnes I."/>
            <person name="Buitendag C."/>
            <person name="Ceriani C."/>
            <person name="Del Mar Angel L."/>
            <person name="du Plessis D."/>
            <person name="Fuchs T."/>
            <person name="Gasser K."/>
            <person name="Kramer D."/>
            <person name="Li W."/>
            <person name="Munsamy K."/>
            <person name="Piso A."/>
            <person name="Price J.L."/>
            <person name="Sonnekus B."/>
            <person name="Thomas C."/>
            <person name="van der Nest A."/>
            <person name="van Dijk A."/>
            <person name="van Heerden A."/>
            <person name="van Vuuren N."/>
            <person name="Yilmaz N."/>
            <person name="Duong T.A."/>
            <person name="van der Merwe N.A."/>
            <person name="Wingfield M.J."/>
            <person name="Wingfield B.D."/>
        </authorList>
    </citation>
    <scope>NUCLEOTIDE SEQUENCE [LARGE SCALE GENOMIC DNA]</scope>
    <source>
        <strain evidence="5 6">CMW 5346</strain>
    </source>
</reference>
<organism evidence="5 6">
    <name type="scientific">Sporothrix stenoceras</name>
    <dbReference type="NCBI Taxonomy" id="5173"/>
    <lineage>
        <taxon>Eukaryota</taxon>
        <taxon>Fungi</taxon>
        <taxon>Dikarya</taxon>
        <taxon>Ascomycota</taxon>
        <taxon>Pezizomycotina</taxon>
        <taxon>Sordariomycetes</taxon>
        <taxon>Sordariomycetidae</taxon>
        <taxon>Ophiostomatales</taxon>
        <taxon>Ophiostomataceae</taxon>
        <taxon>Sporothrix</taxon>
    </lineage>
</organism>
<accession>A0ABR3YYA6</accession>
<feature type="signal peptide" evidence="3">
    <location>
        <begin position="1"/>
        <end position="22"/>
    </location>
</feature>
<comment type="caution">
    <text evidence="5">The sequence shown here is derived from an EMBL/GenBank/DDBJ whole genome shotgun (WGS) entry which is preliminary data.</text>
</comment>
<feature type="chain" id="PRO_5047325887" description="Mid2 domain-containing protein" evidence="3">
    <location>
        <begin position="23"/>
        <end position="302"/>
    </location>
</feature>
<feature type="compositionally biased region" description="Low complexity" evidence="1">
    <location>
        <begin position="266"/>
        <end position="279"/>
    </location>
</feature>
<protein>
    <recommendedName>
        <fullName evidence="4">Mid2 domain-containing protein</fullName>
    </recommendedName>
</protein>
<feature type="region of interest" description="Disordered" evidence="1">
    <location>
        <begin position="257"/>
        <end position="302"/>
    </location>
</feature>